<name>A0ABR7W872_9ACTN</name>
<accession>A0ABR7W872</accession>
<dbReference type="RefSeq" id="WP_190265955.1">
    <property type="nucleotide sequence ID" value="NZ_BAABAD010000003.1"/>
</dbReference>
<dbReference type="Pfam" id="PF13524">
    <property type="entry name" value="Glyco_trans_1_2"/>
    <property type="match status" value="1"/>
</dbReference>
<protein>
    <submittedName>
        <fullName evidence="2">Glycosyltransferase family 1 protein</fullName>
    </submittedName>
</protein>
<dbReference type="EMBL" id="JACWMS010000001">
    <property type="protein sequence ID" value="MBD1319014.1"/>
    <property type="molecule type" value="Genomic_DNA"/>
</dbReference>
<dbReference type="Proteomes" id="UP000602395">
    <property type="component" value="Unassembled WGS sequence"/>
</dbReference>
<reference evidence="2 3" key="1">
    <citation type="submission" date="2020-09" db="EMBL/GenBank/DDBJ databases">
        <title>Novel species in genus Gordonia.</title>
        <authorList>
            <person name="Zhang G."/>
        </authorList>
    </citation>
    <scope>NUCLEOTIDE SEQUENCE [LARGE SCALE GENOMIC DNA]</scope>
    <source>
        <strain evidence="2 3">ON-33</strain>
    </source>
</reference>
<keyword evidence="3" id="KW-1185">Reference proteome</keyword>
<feature type="domain" description="Spore protein YkvP/CgeB glycosyl transferase-like" evidence="1">
    <location>
        <begin position="237"/>
        <end position="363"/>
    </location>
</feature>
<organism evidence="2 3">
    <name type="scientific">Gordonia hankookensis</name>
    <dbReference type="NCBI Taxonomy" id="589403"/>
    <lineage>
        <taxon>Bacteria</taxon>
        <taxon>Bacillati</taxon>
        <taxon>Actinomycetota</taxon>
        <taxon>Actinomycetes</taxon>
        <taxon>Mycobacteriales</taxon>
        <taxon>Gordoniaceae</taxon>
        <taxon>Gordonia</taxon>
    </lineage>
</organism>
<evidence type="ECO:0000313" key="2">
    <source>
        <dbReference type="EMBL" id="MBD1319014.1"/>
    </source>
</evidence>
<sequence length="396" mass="43844">MRNYRFGARSESPRILCVSYRAIDHTISRSIRYEFEDLVAAVDAVDVIAPTEVDPAGAASSLGASIRTIESEAVKVIRRLQVKSEVLLPDVLPRRRPPGAAAEYDLVFVSVEGVHDLYSIGSSAMWRALAPQTICHVQELYSPDVPALGDLLGILKGFDQIFVGCQGTVETLSAATGRPCHYLAPSTDTLNFCPYPDPPKRLIDFYAMGRRPPKTHAALMRLAEDPAFYYLYDTVPNCPIADHVEHRDRFAEMIKRSRFFLVNPARCDDPDRTGGQQELGYRYVEGAAGGAVLIGEAPRNASFDDDFGWPDAVISLPFDSPDVSEVIDALTSDPDRLERIAQSNVANCLRRHDHVYRWGQILAAADLGDTAAMSRRRHLLEERAESIERAMVAVPD</sequence>
<comment type="caution">
    <text evidence="2">The sequence shown here is derived from an EMBL/GenBank/DDBJ whole genome shotgun (WGS) entry which is preliminary data.</text>
</comment>
<proteinExistence type="predicted"/>
<evidence type="ECO:0000259" key="1">
    <source>
        <dbReference type="Pfam" id="PF13524"/>
    </source>
</evidence>
<dbReference type="InterPro" id="IPR055259">
    <property type="entry name" value="YkvP/CgeB_Glyco_trans-like"/>
</dbReference>
<gene>
    <name evidence="2" type="ORF">IDF66_05420</name>
</gene>
<evidence type="ECO:0000313" key="3">
    <source>
        <dbReference type="Proteomes" id="UP000602395"/>
    </source>
</evidence>